<dbReference type="PANTHER" id="PTHR45782">
    <property type="entry name" value="MITOCHONDRIAL RIBOSOME-ASSOCIATED GTPASE 1"/>
    <property type="match status" value="1"/>
</dbReference>
<dbReference type="InterPro" id="IPR019991">
    <property type="entry name" value="GTP-bd_ribosome_bgen"/>
</dbReference>
<organism evidence="6 7">
    <name type="scientific">Desulfuromonas soudanensis</name>
    <dbReference type="NCBI Taxonomy" id="1603606"/>
    <lineage>
        <taxon>Bacteria</taxon>
        <taxon>Pseudomonadati</taxon>
        <taxon>Thermodesulfobacteriota</taxon>
        <taxon>Desulfuromonadia</taxon>
        <taxon>Desulfuromonadales</taxon>
        <taxon>Desulfuromonadaceae</taxon>
        <taxon>Desulfuromonas</taxon>
    </lineage>
</organism>
<dbReference type="EMBL" id="CP010802">
    <property type="protein sequence ID" value="ALC15959.1"/>
    <property type="molecule type" value="Genomic_DNA"/>
</dbReference>
<evidence type="ECO:0000256" key="2">
    <source>
        <dbReference type="ARBA" id="ARBA00023134"/>
    </source>
</evidence>
<dbReference type="Proteomes" id="UP000057158">
    <property type="component" value="Chromosome"/>
</dbReference>
<dbReference type="OrthoDB" id="9779790at2"/>
<keyword evidence="3" id="KW-0963">Cytoplasm</keyword>
<evidence type="ECO:0000256" key="1">
    <source>
        <dbReference type="ARBA" id="ARBA00022741"/>
    </source>
</evidence>
<dbReference type="GO" id="GO:0006412">
    <property type="term" value="P:translation"/>
    <property type="evidence" value="ECO:0007669"/>
    <property type="project" value="TreeGrafter"/>
</dbReference>
<dbReference type="GO" id="GO:0005525">
    <property type="term" value="F:GTP binding"/>
    <property type="evidence" value="ECO:0007669"/>
    <property type="project" value="UniProtKB-KW"/>
</dbReference>
<feature type="binding site" evidence="4">
    <location>
        <begin position="58"/>
        <end position="61"/>
    </location>
    <ligand>
        <name>GTP</name>
        <dbReference type="ChEBI" id="CHEBI:37565"/>
    </ligand>
</feature>
<evidence type="ECO:0000313" key="7">
    <source>
        <dbReference type="Proteomes" id="UP000057158"/>
    </source>
</evidence>
<dbReference type="PATRIC" id="fig|1603606.3.peg.1287"/>
<dbReference type="PIRSF" id="PIRSF006230">
    <property type="entry name" value="MG442"/>
    <property type="match status" value="1"/>
</dbReference>
<dbReference type="RefSeq" id="WP_053550114.1">
    <property type="nucleotide sequence ID" value="NZ_CP010802.1"/>
</dbReference>
<comment type="similarity">
    <text evidence="3">Belongs to the TRAFAC class YlqF/YawG GTPase family. MTG1 subfamily.</text>
</comment>
<evidence type="ECO:0000256" key="4">
    <source>
        <dbReference type="PIRSR" id="PIRSR006230-1"/>
    </source>
</evidence>
<dbReference type="InterPro" id="IPR027417">
    <property type="entry name" value="P-loop_NTPase"/>
</dbReference>
<dbReference type="NCBIfam" id="TIGR03596">
    <property type="entry name" value="GTPase_YlqF"/>
    <property type="match status" value="1"/>
</dbReference>
<keyword evidence="7" id="KW-1185">Reference proteome</keyword>
<dbReference type="KEGG" id="des:DSOUD_1178"/>
<dbReference type="STRING" id="1603606.DSOUD_1178"/>
<sequence>MKIEWYPGHMAKARRQIIEVMATIDVVIEVIDARLPASSSNPLLAKLRGVKPCIKILNKNDLADPEVTRAWVRHFEEESNVRALPLEAKQRTEVAHIPTLCRGMVSRPGKPWKSLRVMVMGIPNVGKSTLINTLAGKRMARIGDKPAITTCPQQIDLRNGIFLSDTPGLLWPVMSDQRGAYRLATSGAIGDSAIDYADVALFAVAFMMRRYPDLLCARYDLQALPESPTAALEEIGRRRGCLVGGGEINLQRAGEAFLRDLRGGRIGRVSLEEPGEEIVAEAAPEEGNGYAPL</sequence>
<keyword evidence="1 3" id="KW-0547">Nucleotide-binding</keyword>
<dbReference type="GO" id="GO:0003924">
    <property type="term" value="F:GTPase activity"/>
    <property type="evidence" value="ECO:0007669"/>
    <property type="project" value="TreeGrafter"/>
</dbReference>
<comment type="subcellular location">
    <subcellularLocation>
        <location evidence="3">Cytoplasm</location>
    </subcellularLocation>
</comment>
<evidence type="ECO:0000259" key="5">
    <source>
        <dbReference type="Pfam" id="PF01926"/>
    </source>
</evidence>
<dbReference type="InterPro" id="IPR006073">
    <property type="entry name" value="GTP-bd"/>
</dbReference>
<evidence type="ECO:0000256" key="3">
    <source>
        <dbReference type="PIRNR" id="PIRNR006230"/>
    </source>
</evidence>
<dbReference type="GO" id="GO:0005737">
    <property type="term" value="C:cytoplasm"/>
    <property type="evidence" value="ECO:0007669"/>
    <property type="project" value="UniProtKB-SubCell"/>
</dbReference>
<dbReference type="Gene3D" id="1.10.1580.10">
    <property type="match status" value="1"/>
</dbReference>
<name>A0A0M3QFC2_9BACT</name>
<dbReference type="AlphaFoldDB" id="A0A0M3QFC2"/>
<keyword evidence="2 3" id="KW-0342">GTP-binding</keyword>
<comment type="function">
    <text evidence="3">Required for a late step of 50S ribosomal subunit assembly. Has GTPase activity.</text>
</comment>
<dbReference type="PRINTS" id="PR00326">
    <property type="entry name" value="GTP1OBG"/>
</dbReference>
<feature type="domain" description="G" evidence="5">
    <location>
        <begin position="116"/>
        <end position="204"/>
    </location>
</feature>
<evidence type="ECO:0000313" key="6">
    <source>
        <dbReference type="EMBL" id="ALC15959.1"/>
    </source>
</evidence>
<proteinExistence type="inferred from homology"/>
<feature type="binding site" evidence="4">
    <location>
        <begin position="124"/>
        <end position="129"/>
    </location>
    <ligand>
        <name>GTP</name>
        <dbReference type="ChEBI" id="CHEBI:37565"/>
    </ligand>
</feature>
<dbReference type="PANTHER" id="PTHR45782:SF4">
    <property type="entry name" value="MITOCHONDRIAL RIBOSOME-ASSOCIATED GTPASE 1"/>
    <property type="match status" value="1"/>
</dbReference>
<accession>A0A0M3QFC2</accession>
<dbReference type="SUPFAM" id="SSF52540">
    <property type="entry name" value="P-loop containing nucleoside triphosphate hydrolases"/>
    <property type="match status" value="1"/>
</dbReference>
<protein>
    <recommendedName>
        <fullName evidence="3">Ribosome biogenesis GTPase A</fullName>
    </recommendedName>
</protein>
<dbReference type="Gene3D" id="3.40.50.300">
    <property type="entry name" value="P-loop containing nucleotide triphosphate hydrolases"/>
    <property type="match status" value="1"/>
</dbReference>
<dbReference type="Pfam" id="PF01926">
    <property type="entry name" value="MMR_HSR1"/>
    <property type="match status" value="1"/>
</dbReference>
<gene>
    <name evidence="6" type="ORF">DSOUD_1178</name>
</gene>
<reference evidence="6 7" key="1">
    <citation type="submission" date="2015-07" db="EMBL/GenBank/DDBJ databases">
        <title>Isolation and Genomic Characterization of a Novel Halophilic Metal-Reducing Deltaproteobacterium from the Deep Subsurface.</title>
        <authorList>
            <person name="Badalamenti J.P."/>
            <person name="Summers Z.M."/>
            <person name="Gralnick J.A."/>
            <person name="Bond D.R."/>
        </authorList>
    </citation>
    <scope>NUCLEOTIDE SEQUENCE [LARGE SCALE GENOMIC DNA]</scope>
    <source>
        <strain evidence="6 7">WTL</strain>
    </source>
</reference>
<dbReference type="InterPro" id="IPR016478">
    <property type="entry name" value="GTPase_MTG1"/>
</dbReference>
<dbReference type="InterPro" id="IPR023179">
    <property type="entry name" value="GTP-bd_ortho_bundle_sf"/>
</dbReference>
<feature type="binding site" evidence="4">
    <location>
        <position position="168"/>
    </location>
    <ligand>
        <name>GTP</name>
        <dbReference type="ChEBI" id="CHEBI:37565"/>
    </ligand>
</feature>
<dbReference type="CDD" id="cd01856">
    <property type="entry name" value="YlqF"/>
    <property type="match status" value="1"/>
</dbReference>